<sequence>MLEELRPSRYRVIVGQEDAERLDLSAGMPADMLVWLARARRL</sequence>
<evidence type="ECO:0000313" key="1">
    <source>
        <dbReference type="EMBL" id="MFC6868262.1"/>
    </source>
</evidence>
<name>A0ABW2C149_9PSEU</name>
<keyword evidence="2" id="KW-1185">Reference proteome</keyword>
<protein>
    <submittedName>
        <fullName evidence="1">Uncharacterized protein</fullName>
    </submittedName>
</protein>
<organism evidence="1 2">
    <name type="scientific">Haloechinothrix salitolerans</name>
    <dbReference type="NCBI Taxonomy" id="926830"/>
    <lineage>
        <taxon>Bacteria</taxon>
        <taxon>Bacillati</taxon>
        <taxon>Actinomycetota</taxon>
        <taxon>Actinomycetes</taxon>
        <taxon>Pseudonocardiales</taxon>
        <taxon>Pseudonocardiaceae</taxon>
        <taxon>Haloechinothrix</taxon>
    </lineage>
</organism>
<comment type="caution">
    <text evidence="1">The sequence shown here is derived from an EMBL/GenBank/DDBJ whole genome shotgun (WGS) entry which is preliminary data.</text>
</comment>
<proteinExistence type="predicted"/>
<gene>
    <name evidence="1" type="ORF">ACFQGD_14045</name>
</gene>
<evidence type="ECO:0000313" key="2">
    <source>
        <dbReference type="Proteomes" id="UP001596337"/>
    </source>
</evidence>
<reference evidence="2" key="1">
    <citation type="journal article" date="2019" name="Int. J. Syst. Evol. Microbiol.">
        <title>The Global Catalogue of Microorganisms (GCM) 10K type strain sequencing project: providing services to taxonomists for standard genome sequencing and annotation.</title>
        <authorList>
            <consortium name="The Broad Institute Genomics Platform"/>
            <consortium name="The Broad Institute Genome Sequencing Center for Infectious Disease"/>
            <person name="Wu L."/>
            <person name="Ma J."/>
        </authorList>
    </citation>
    <scope>NUCLEOTIDE SEQUENCE [LARGE SCALE GENOMIC DNA]</scope>
    <source>
        <strain evidence="2">KCTC 32255</strain>
    </source>
</reference>
<dbReference type="RefSeq" id="WP_345398195.1">
    <property type="nucleotide sequence ID" value="NZ_BAABLA010000028.1"/>
</dbReference>
<accession>A0ABW2C149</accession>
<dbReference type="Proteomes" id="UP001596337">
    <property type="component" value="Unassembled WGS sequence"/>
</dbReference>
<dbReference type="EMBL" id="JBHSXX010000001">
    <property type="protein sequence ID" value="MFC6868262.1"/>
    <property type="molecule type" value="Genomic_DNA"/>
</dbReference>